<evidence type="ECO:0000256" key="6">
    <source>
        <dbReference type="ARBA" id="ARBA00023242"/>
    </source>
</evidence>
<dbReference type="GO" id="GO:0008270">
    <property type="term" value="F:zinc ion binding"/>
    <property type="evidence" value="ECO:0007669"/>
    <property type="project" value="InterPro"/>
</dbReference>
<dbReference type="InterPro" id="IPR001138">
    <property type="entry name" value="Zn2Cys6_DnaBD"/>
</dbReference>
<dbReference type="GO" id="GO:0000981">
    <property type="term" value="F:DNA-binding transcription factor activity, RNA polymerase II-specific"/>
    <property type="evidence" value="ECO:0007669"/>
    <property type="project" value="InterPro"/>
</dbReference>
<keyword evidence="2" id="KW-0862">Zinc</keyword>
<dbReference type="AlphaFoldDB" id="A0A5N5WJ20"/>
<evidence type="ECO:0000256" key="4">
    <source>
        <dbReference type="ARBA" id="ARBA00023125"/>
    </source>
</evidence>
<reference evidence="8 9" key="1">
    <citation type="submission" date="2019-04" db="EMBL/GenBank/DDBJ databases">
        <title>Friends and foes A comparative genomics study of 23 Aspergillus species from section Flavi.</title>
        <authorList>
            <consortium name="DOE Joint Genome Institute"/>
            <person name="Kjaerbolling I."/>
            <person name="Vesth T."/>
            <person name="Frisvad J.C."/>
            <person name="Nybo J.L."/>
            <person name="Theobald S."/>
            <person name="Kildgaard S."/>
            <person name="Isbrandt T."/>
            <person name="Kuo A."/>
            <person name="Sato A."/>
            <person name="Lyhne E.K."/>
            <person name="Kogle M.E."/>
            <person name="Wiebenga A."/>
            <person name="Kun R.S."/>
            <person name="Lubbers R.J."/>
            <person name="Makela M.R."/>
            <person name="Barry K."/>
            <person name="Chovatia M."/>
            <person name="Clum A."/>
            <person name="Daum C."/>
            <person name="Haridas S."/>
            <person name="He G."/>
            <person name="LaButti K."/>
            <person name="Lipzen A."/>
            <person name="Mondo S."/>
            <person name="Riley R."/>
            <person name="Salamov A."/>
            <person name="Simmons B.A."/>
            <person name="Magnuson J.K."/>
            <person name="Henrissat B."/>
            <person name="Mortensen U.H."/>
            <person name="Larsen T.O."/>
            <person name="Devries R.P."/>
            <person name="Grigoriev I.V."/>
            <person name="Machida M."/>
            <person name="Baker S.E."/>
            <person name="Andersen M.R."/>
        </authorList>
    </citation>
    <scope>NUCLEOTIDE SEQUENCE [LARGE SCALE GENOMIC DNA]</scope>
    <source>
        <strain evidence="8 9">CBS 151.66</strain>
    </source>
</reference>
<keyword evidence="1" id="KW-0479">Metal-binding</keyword>
<keyword evidence="9" id="KW-1185">Reference proteome</keyword>
<dbReference type="PROSITE" id="PS00463">
    <property type="entry name" value="ZN2_CY6_FUNGAL_1"/>
    <property type="match status" value="1"/>
</dbReference>
<dbReference type="PROSITE" id="PS50048">
    <property type="entry name" value="ZN2_CY6_FUNGAL_2"/>
    <property type="match status" value="1"/>
</dbReference>
<evidence type="ECO:0000256" key="3">
    <source>
        <dbReference type="ARBA" id="ARBA00023015"/>
    </source>
</evidence>
<dbReference type="GO" id="GO:0009893">
    <property type="term" value="P:positive regulation of metabolic process"/>
    <property type="evidence" value="ECO:0007669"/>
    <property type="project" value="UniProtKB-ARBA"/>
</dbReference>
<keyword evidence="5" id="KW-0804">Transcription</keyword>
<evidence type="ECO:0000256" key="2">
    <source>
        <dbReference type="ARBA" id="ARBA00022833"/>
    </source>
</evidence>
<evidence type="ECO:0000256" key="5">
    <source>
        <dbReference type="ARBA" id="ARBA00023163"/>
    </source>
</evidence>
<dbReference type="InterPro" id="IPR052360">
    <property type="entry name" value="Transcr_Regulatory_Proteins"/>
</dbReference>
<proteinExistence type="predicted"/>
<dbReference type="PANTHER" id="PTHR36206">
    <property type="entry name" value="ASPERCRYPTIN BIOSYNTHESIS CLUSTER-SPECIFIC TRANSCRIPTION REGULATOR ATNN-RELATED"/>
    <property type="match status" value="1"/>
</dbReference>
<organism evidence="8 9">
    <name type="scientific">Aspergillus leporis</name>
    <dbReference type="NCBI Taxonomy" id="41062"/>
    <lineage>
        <taxon>Eukaryota</taxon>
        <taxon>Fungi</taxon>
        <taxon>Dikarya</taxon>
        <taxon>Ascomycota</taxon>
        <taxon>Pezizomycotina</taxon>
        <taxon>Eurotiomycetes</taxon>
        <taxon>Eurotiomycetidae</taxon>
        <taxon>Eurotiales</taxon>
        <taxon>Aspergillaceae</taxon>
        <taxon>Aspergillus</taxon>
        <taxon>Aspergillus subgen. Circumdati</taxon>
    </lineage>
</organism>
<dbReference type="OrthoDB" id="3145928at2759"/>
<dbReference type="Pfam" id="PF00172">
    <property type="entry name" value="Zn_clus"/>
    <property type="match status" value="1"/>
</dbReference>
<protein>
    <recommendedName>
        <fullName evidence="7">Zn(2)-C6 fungal-type domain-containing protein</fullName>
    </recommendedName>
</protein>
<dbReference type="InterPro" id="IPR036864">
    <property type="entry name" value="Zn2-C6_fun-type_DNA-bd_sf"/>
</dbReference>
<evidence type="ECO:0000259" key="7">
    <source>
        <dbReference type="PROSITE" id="PS50048"/>
    </source>
</evidence>
<sequence>MSVSASSSRLSGSSSIGPLRSRRGCKTCKIRRVKCGQEKPKCIRCSSTGRKCEYEDARNITGTFSSASASSTISILDNPLSSFTRNTVWRERRAFAYYFQHVALFVGGGLDPDLWSTFIPQFCHTEPAVWDAIITMSALCESLEQCSDFTTVTQSHGDALSWYSRSVSTMRRRIERGQVDIFVGLISCVLFICIEALQGRVEDALQLYGQGIHLINALRAQVVSRAIPATKAALLEDAIVPIFVYLGVAAVNPSAPSVGALLPPNVHAHNDHVSMPEFASLKSAREAIGLLGAEAMLFERACQEHLLKSHSSRLPQEFLDQQARLLDKLGSWYIAFTRLINSIRDGFSPQQVGVSALLFAYHKTALVIVTICVSLSRTMADACLPDFQFIVEQSATALDASARSNGTQPPFTCDMGVGLPLWVTCLRCRDPIIRRTALKLLRRAPLVQGFHSTTEAVTFAERIMVLEETRAMTIKKAQITSIMQSKSTNPFSEYQCHGEDKSNAISGVDQSSPINIPGTEFPAPPHPTIVTMRHHTTTSLLIPEEARIGPIFLSSMTNEDIGQGNPNHDATFLRFMWKQQNPASNTWFRVHERLPVTFSPLE</sequence>
<dbReference type="CDD" id="cd00067">
    <property type="entry name" value="GAL4"/>
    <property type="match status" value="1"/>
</dbReference>
<dbReference type="Gene3D" id="4.10.240.10">
    <property type="entry name" value="Zn(2)-C6 fungal-type DNA-binding domain"/>
    <property type="match status" value="1"/>
</dbReference>
<accession>A0A5N5WJ20</accession>
<dbReference type="SMART" id="SM00066">
    <property type="entry name" value="GAL4"/>
    <property type="match status" value="1"/>
</dbReference>
<dbReference type="Proteomes" id="UP000326565">
    <property type="component" value="Unassembled WGS sequence"/>
</dbReference>
<keyword evidence="3" id="KW-0805">Transcription regulation</keyword>
<dbReference type="SUPFAM" id="SSF57701">
    <property type="entry name" value="Zn2/Cys6 DNA-binding domain"/>
    <property type="match status" value="1"/>
</dbReference>
<evidence type="ECO:0000313" key="9">
    <source>
        <dbReference type="Proteomes" id="UP000326565"/>
    </source>
</evidence>
<dbReference type="GO" id="GO:0003677">
    <property type="term" value="F:DNA binding"/>
    <property type="evidence" value="ECO:0007669"/>
    <property type="project" value="UniProtKB-KW"/>
</dbReference>
<keyword evidence="6" id="KW-0539">Nucleus</keyword>
<feature type="domain" description="Zn(2)-C6 fungal-type" evidence="7">
    <location>
        <begin position="24"/>
        <end position="54"/>
    </location>
</feature>
<name>A0A5N5WJ20_9EURO</name>
<gene>
    <name evidence="8" type="ORF">BDV29DRAFT_195769</name>
</gene>
<evidence type="ECO:0000256" key="1">
    <source>
        <dbReference type="ARBA" id="ARBA00022723"/>
    </source>
</evidence>
<keyword evidence="4" id="KW-0238">DNA-binding</keyword>
<evidence type="ECO:0000313" key="8">
    <source>
        <dbReference type="EMBL" id="KAB8068289.1"/>
    </source>
</evidence>
<dbReference type="PANTHER" id="PTHR36206:SF14">
    <property type="entry name" value="ZN(2)-C6 FUNGAL-TYPE DOMAIN-CONTAINING PROTEIN-RELATED"/>
    <property type="match status" value="1"/>
</dbReference>
<dbReference type="EMBL" id="ML732402">
    <property type="protein sequence ID" value="KAB8068289.1"/>
    <property type="molecule type" value="Genomic_DNA"/>
</dbReference>